<dbReference type="PANTHER" id="PTHR44591">
    <property type="entry name" value="STRESS RESPONSE REGULATOR PROTEIN 1"/>
    <property type="match status" value="1"/>
</dbReference>
<evidence type="ECO:0000259" key="3">
    <source>
        <dbReference type="PROSITE" id="PS50110"/>
    </source>
</evidence>
<dbReference type="PROSITE" id="PS50110">
    <property type="entry name" value="RESPONSE_REGULATORY"/>
    <property type="match status" value="1"/>
</dbReference>
<dbReference type="EMBL" id="BMPO01000011">
    <property type="protein sequence ID" value="GGK08682.1"/>
    <property type="molecule type" value="Genomic_DNA"/>
</dbReference>
<dbReference type="SUPFAM" id="SSF52172">
    <property type="entry name" value="CheY-like"/>
    <property type="match status" value="1"/>
</dbReference>
<dbReference type="GO" id="GO:0000160">
    <property type="term" value="P:phosphorelay signal transduction system"/>
    <property type="evidence" value="ECO:0007669"/>
    <property type="project" value="InterPro"/>
</dbReference>
<feature type="domain" description="Response regulatory" evidence="3">
    <location>
        <begin position="5"/>
        <end position="119"/>
    </location>
</feature>
<dbReference type="RefSeq" id="WP_188985682.1">
    <property type="nucleotide sequence ID" value="NZ_BMPO01000011.1"/>
</dbReference>
<dbReference type="InterPro" id="IPR011006">
    <property type="entry name" value="CheY-like_superfamily"/>
</dbReference>
<evidence type="ECO:0000256" key="1">
    <source>
        <dbReference type="ARBA" id="ARBA00022553"/>
    </source>
</evidence>
<name>A0A917Q2N4_9PSED</name>
<gene>
    <name evidence="4" type="primary">cheY</name>
    <name evidence="4" type="ORF">GCM10009304_38440</name>
</gene>
<keyword evidence="1 2" id="KW-0597">Phosphoprotein</keyword>
<comment type="caution">
    <text evidence="4">The sequence shown here is derived from an EMBL/GenBank/DDBJ whole genome shotgun (WGS) entry which is preliminary data.</text>
</comment>
<dbReference type="PANTHER" id="PTHR44591:SF3">
    <property type="entry name" value="RESPONSE REGULATORY DOMAIN-CONTAINING PROTEIN"/>
    <property type="match status" value="1"/>
</dbReference>
<evidence type="ECO:0000313" key="4">
    <source>
        <dbReference type="EMBL" id="GGK08682.1"/>
    </source>
</evidence>
<protein>
    <submittedName>
        <fullName evidence="4">Response regulator</fullName>
    </submittedName>
</protein>
<feature type="modified residue" description="4-aspartylphosphate" evidence="2">
    <location>
        <position position="56"/>
    </location>
</feature>
<dbReference type="Pfam" id="PF00072">
    <property type="entry name" value="Response_reg"/>
    <property type="match status" value="1"/>
</dbReference>
<dbReference type="Proteomes" id="UP000635983">
    <property type="component" value="Unassembled WGS sequence"/>
</dbReference>
<evidence type="ECO:0000313" key="5">
    <source>
        <dbReference type="Proteomes" id="UP000635983"/>
    </source>
</evidence>
<reference evidence="4" key="2">
    <citation type="submission" date="2020-09" db="EMBL/GenBank/DDBJ databases">
        <authorList>
            <person name="Sun Q."/>
            <person name="Ohkuma M."/>
        </authorList>
    </citation>
    <scope>NUCLEOTIDE SEQUENCE</scope>
    <source>
        <strain evidence="4">JCM 30078</strain>
    </source>
</reference>
<accession>A0A917Q2N4</accession>
<organism evidence="4 5">
    <name type="scientific">Pseudomonas matsuisoli</name>
    <dbReference type="NCBI Taxonomy" id="1515666"/>
    <lineage>
        <taxon>Bacteria</taxon>
        <taxon>Pseudomonadati</taxon>
        <taxon>Pseudomonadota</taxon>
        <taxon>Gammaproteobacteria</taxon>
        <taxon>Pseudomonadales</taxon>
        <taxon>Pseudomonadaceae</taxon>
        <taxon>Pseudomonas</taxon>
    </lineage>
</organism>
<dbReference type="SMART" id="SM00448">
    <property type="entry name" value="REC"/>
    <property type="match status" value="1"/>
</dbReference>
<reference evidence="4" key="1">
    <citation type="journal article" date="2014" name="Int. J. Syst. Evol. Microbiol.">
        <title>Complete genome sequence of Corynebacterium casei LMG S-19264T (=DSM 44701T), isolated from a smear-ripened cheese.</title>
        <authorList>
            <consortium name="US DOE Joint Genome Institute (JGI-PGF)"/>
            <person name="Walter F."/>
            <person name="Albersmeier A."/>
            <person name="Kalinowski J."/>
            <person name="Ruckert C."/>
        </authorList>
    </citation>
    <scope>NUCLEOTIDE SEQUENCE</scope>
    <source>
        <strain evidence="4">JCM 30078</strain>
    </source>
</reference>
<dbReference type="InterPro" id="IPR001789">
    <property type="entry name" value="Sig_transdc_resp-reg_receiver"/>
</dbReference>
<dbReference type="Gene3D" id="3.40.50.2300">
    <property type="match status" value="1"/>
</dbReference>
<sequence>MLPTQVIVIDDEPALADLMSELIAVAGAQPVAFETADAALLYLEKHATETSLVVTDVRMPGLLDGYDLAKLIFKTWPELPVILTSGYTSLNPVNLPDNAEFLPKPWPADTFLDTLKRFLN</sequence>
<keyword evidence="5" id="KW-1185">Reference proteome</keyword>
<evidence type="ECO:0000256" key="2">
    <source>
        <dbReference type="PROSITE-ProRule" id="PRU00169"/>
    </source>
</evidence>
<dbReference type="AlphaFoldDB" id="A0A917Q2N4"/>
<proteinExistence type="predicted"/>
<dbReference type="InterPro" id="IPR050595">
    <property type="entry name" value="Bact_response_regulator"/>
</dbReference>